<proteinExistence type="predicted"/>
<dbReference type="InterPro" id="IPR007694">
    <property type="entry name" value="DNA_helicase_DnaB-like_C"/>
</dbReference>
<keyword evidence="2" id="KW-0067">ATP-binding</keyword>
<dbReference type="PANTHER" id="PTHR43637">
    <property type="entry name" value="UPF0273 PROTEIN TM_0370"/>
    <property type="match status" value="1"/>
</dbReference>
<keyword evidence="4" id="KW-0347">Helicase</keyword>
<dbReference type="KEGG" id="vg:22276527"/>
<dbReference type="SUPFAM" id="SSF52540">
    <property type="entry name" value="P-loop containing nucleoside triphosphate hydrolases"/>
    <property type="match status" value="1"/>
</dbReference>
<organism evidence="4 5">
    <name type="scientific">Staphylococcus phage Team1</name>
    <dbReference type="NCBI Taxonomy" id="1262512"/>
    <lineage>
        <taxon>Viruses</taxon>
        <taxon>Duplodnaviria</taxon>
        <taxon>Heunggongvirae</taxon>
        <taxon>Uroviricota</taxon>
        <taxon>Caudoviricetes</taxon>
        <taxon>Herelleviridae</taxon>
        <taxon>Twortvirinae</taxon>
        <taxon>Kayvirus</taxon>
        <taxon>Kayvirus G1</taxon>
    </lineage>
</organism>
<protein>
    <submittedName>
        <fullName evidence="4">DNA helicase</fullName>
    </submittedName>
</protein>
<dbReference type="RefSeq" id="YP_009098264.1">
    <property type="nucleotide sequence ID" value="NC_025417.1"/>
</dbReference>
<dbReference type="PANTHER" id="PTHR43637:SF2">
    <property type="entry name" value="PROTEIN GVPD 1"/>
    <property type="match status" value="1"/>
</dbReference>
<sequence>MSKKIKELILHKSMKDIHFAREVLDNLPKNLFSAESEDMGYLFTAIKRTAHISDKMSNEALAIKVEQLMGNNKEDEEKVTKTLTYLEDLYKVDVNEKDESVNYEIEKYIKTEMSKEVLVKFIAENKQEDSDNLHELVDKLKQIEVSDISGGNGEFIDFFEDTEKKQELLSNLATNKFSTGFTSIDNHIEGGIARGEVGLIIAPTGRGKSLMASNLAKNYVKSGLSVLYIALEEKMDRMVLRAEQQMAGAEKSQIVNQDMSLNNKVYDAIQNHYQKNRKLLGDFYISKHMPGEVTPNQLEQIIVNTTIKKDKNIDVVIIDYPHLMRNPYAKYHSESDAGGKLFEDIRRLSQQYGFVCWTLAQTNRGAYGSDVITSEHVEGSRKIVNAVEVSLAVNQKDEEFKSGFLRLYLDKIRNSSNTGERFVNLKVEPTKMIVRDETPEEKQEHIQLLSDNGKEDTSKFQNKDNKIEAINNTFGGLPGV</sequence>
<dbReference type="InterPro" id="IPR003593">
    <property type="entry name" value="AAA+_ATPase"/>
</dbReference>
<dbReference type="GO" id="GO:0003678">
    <property type="term" value="F:DNA helicase activity"/>
    <property type="evidence" value="ECO:0007669"/>
    <property type="project" value="InterPro"/>
</dbReference>
<reference evidence="4 5" key="1">
    <citation type="journal article" date="2014" name="PLoS ONE">
        <title>Improving the Safety of Staphylococcus aureus Polyvalent Phages by Their Production on a Staphylococcus xylosus Strain.</title>
        <authorList>
            <person name="El Haddad L."/>
            <person name="Ben Abdallah N."/>
            <person name="Plante P.L."/>
            <person name="Dumaresq J."/>
            <person name="Katsarava R."/>
            <person name="Labrie S."/>
            <person name="Corbeil J."/>
            <person name="St-Gelais D."/>
            <person name="Moineau S."/>
        </authorList>
    </citation>
    <scope>NUCLEOTIDE SEQUENCE [LARGE SCALE GENOMIC DNA]</scope>
</reference>
<dbReference type="GO" id="GO:0006260">
    <property type="term" value="P:DNA replication"/>
    <property type="evidence" value="ECO:0007669"/>
    <property type="project" value="InterPro"/>
</dbReference>
<name>A0A075BEU7_9CAUD</name>
<dbReference type="Proteomes" id="UP000028568">
    <property type="component" value="Segment"/>
</dbReference>
<keyword evidence="1" id="KW-0547">Nucleotide-binding</keyword>
<evidence type="ECO:0000256" key="1">
    <source>
        <dbReference type="ARBA" id="ARBA00022741"/>
    </source>
</evidence>
<dbReference type="GeneID" id="22276527"/>
<evidence type="ECO:0000313" key="4">
    <source>
        <dbReference type="EMBL" id="AFX93381.1"/>
    </source>
</evidence>
<keyword evidence="4" id="KW-0378">Hydrolase</keyword>
<dbReference type="PROSITE" id="PS51199">
    <property type="entry name" value="SF4_HELICASE"/>
    <property type="match status" value="1"/>
</dbReference>
<dbReference type="SMART" id="SM00382">
    <property type="entry name" value="AAA"/>
    <property type="match status" value="1"/>
</dbReference>
<evidence type="ECO:0000256" key="2">
    <source>
        <dbReference type="ARBA" id="ARBA00022840"/>
    </source>
</evidence>
<evidence type="ECO:0000259" key="3">
    <source>
        <dbReference type="PROSITE" id="PS51199"/>
    </source>
</evidence>
<accession>A0A075BEU7</accession>
<dbReference type="GO" id="GO:0005524">
    <property type="term" value="F:ATP binding"/>
    <property type="evidence" value="ECO:0007669"/>
    <property type="project" value="UniProtKB-KW"/>
</dbReference>
<evidence type="ECO:0000313" key="5">
    <source>
        <dbReference type="Proteomes" id="UP000028568"/>
    </source>
</evidence>
<dbReference type="Pfam" id="PF03796">
    <property type="entry name" value="DnaB_C"/>
    <property type="match status" value="1"/>
</dbReference>
<dbReference type="Gene3D" id="3.40.50.300">
    <property type="entry name" value="P-loop containing nucleotide triphosphate hydrolases"/>
    <property type="match status" value="1"/>
</dbReference>
<dbReference type="InterPro" id="IPR027417">
    <property type="entry name" value="P-loop_NTPase"/>
</dbReference>
<dbReference type="SMR" id="A0A075BEU7"/>
<feature type="domain" description="SF4 helicase" evidence="3">
    <location>
        <begin position="170"/>
        <end position="439"/>
    </location>
</feature>
<dbReference type="EMBL" id="KC012913">
    <property type="protein sequence ID" value="AFX93381.1"/>
    <property type="molecule type" value="Genomic_DNA"/>
</dbReference>